<dbReference type="PANTHER" id="PTHR30008:SF0">
    <property type="entry name" value="EXODEOXYRIBONUCLEASE 7 LARGE SUBUNIT"/>
    <property type="match status" value="1"/>
</dbReference>
<dbReference type="Gene3D" id="2.40.50.1010">
    <property type="match status" value="1"/>
</dbReference>
<dbReference type="STRING" id="252474.B1A74_04120"/>
<dbReference type="GO" id="GO:0003676">
    <property type="term" value="F:nucleic acid binding"/>
    <property type="evidence" value="ECO:0007669"/>
    <property type="project" value="InterPro"/>
</dbReference>
<evidence type="ECO:0000313" key="10">
    <source>
        <dbReference type="EMBL" id="OOC10751.1"/>
    </source>
</evidence>
<keyword evidence="1 5" id="KW-0963">Cytoplasm</keyword>
<evidence type="ECO:0000259" key="9">
    <source>
        <dbReference type="Pfam" id="PF13742"/>
    </source>
</evidence>
<feature type="domain" description="Exonuclease VII large subunit C-terminal" evidence="8">
    <location>
        <begin position="123"/>
        <end position="460"/>
    </location>
</feature>
<keyword evidence="3 5" id="KW-0378">Hydrolase</keyword>
<dbReference type="OrthoDB" id="9802795at2"/>
<evidence type="ECO:0000256" key="6">
    <source>
        <dbReference type="RuleBase" id="RU004355"/>
    </source>
</evidence>
<dbReference type="InterPro" id="IPR025824">
    <property type="entry name" value="OB-fold_nuc-bd_dom"/>
</dbReference>
<evidence type="ECO:0000256" key="3">
    <source>
        <dbReference type="ARBA" id="ARBA00022801"/>
    </source>
</evidence>
<dbReference type="PANTHER" id="PTHR30008">
    <property type="entry name" value="EXODEOXYRIBONUCLEASE 7 LARGE SUBUNIT"/>
    <property type="match status" value="1"/>
</dbReference>
<dbReference type="GO" id="GO:0005737">
    <property type="term" value="C:cytoplasm"/>
    <property type="evidence" value="ECO:0007669"/>
    <property type="project" value="UniProtKB-SubCell"/>
</dbReference>
<comment type="caution">
    <text evidence="10">The sequence shown here is derived from an EMBL/GenBank/DDBJ whole genome shotgun (WGS) entry which is preliminary data.</text>
</comment>
<comment type="similarity">
    <text evidence="5 6">Belongs to the XseA family.</text>
</comment>
<dbReference type="CDD" id="cd04489">
    <property type="entry name" value="ExoVII_LU_OBF"/>
    <property type="match status" value="1"/>
</dbReference>
<comment type="catalytic activity">
    <reaction evidence="5 6">
        <text>Exonucleolytic cleavage in either 5'- to 3'- or 3'- to 5'-direction to yield nucleoside 5'-phosphates.</text>
        <dbReference type="EC" id="3.1.11.6"/>
    </reaction>
</comment>
<comment type="subcellular location">
    <subcellularLocation>
        <location evidence="5 6">Cytoplasm</location>
    </subcellularLocation>
</comment>
<sequence length="499" mass="54815">MNDSAAVLTVAQLNQCADGLLRDGLGSVRVEGEVSNLRRYPSGHQYFSLKDENASVNCVLFRGNARRAAPFADGDAVQVGGRAGIYPARGQFQIVVERLEPAGEGRLLAAFQRLKKQLEAEGLFDPARKRPLPAWTHRLGVITSAQGDVRHDIERTLARRFPLLLPVTLYPTAVQGAAAADQIVAALERAGAEQAVDVLLLARGGGSLEDLQAFNEENVARAIAACPIPVVTGVGHESDVTIADFVADLRASTPTAAAEAVSPDGPALRQQLGEIRARLEQRLERRITTDRARLEALATRLQRRHPRQLLERHDQRLDEQRERLQRAWRLNHERAEQRVHRARLRLAGASPGARLQQARLRLEHLHNRLQHQRPDRDLAARREHLRRLQARLEGTTRRQLDAQRRQFEASRRQLRSLDPTAVLQRGYAILATEAGELLRDAAAVSTGSAVHARLARGSLELAVTGTHPQGTDAGAESDRKAAPGTASNRPASRSDGDPS</sequence>
<dbReference type="EMBL" id="MUZR01000010">
    <property type="protein sequence ID" value="OOC10751.1"/>
    <property type="molecule type" value="Genomic_DNA"/>
</dbReference>
<dbReference type="GO" id="GO:0008855">
    <property type="term" value="F:exodeoxyribonuclease VII activity"/>
    <property type="evidence" value="ECO:0007669"/>
    <property type="project" value="UniProtKB-UniRule"/>
</dbReference>
<proteinExistence type="inferred from homology"/>
<dbReference type="InterPro" id="IPR020579">
    <property type="entry name" value="Exonuc_VII_lsu_C"/>
</dbReference>
<reference evidence="10 11" key="1">
    <citation type="submission" date="2017-02" db="EMBL/GenBank/DDBJ databases">
        <title>Genomic diversity within the haloalkaliphilic genus Thioalkalivibrio.</title>
        <authorList>
            <person name="Ahn A.-C."/>
            <person name="Meier-Kolthoff J."/>
            <person name="Overmars L."/>
            <person name="Richter M."/>
            <person name="Woyke T."/>
            <person name="Sorokin D.Y."/>
            <person name="Muyzer G."/>
        </authorList>
    </citation>
    <scope>NUCLEOTIDE SEQUENCE [LARGE SCALE GENOMIC DNA]</scope>
    <source>
        <strain evidence="10 11">HL17</strain>
    </source>
</reference>
<comment type="function">
    <text evidence="5">Bidirectionally degrades single-stranded DNA into large acid-insoluble oligonucleotides, which are then degraded further into small acid-soluble oligonucleotides.</text>
</comment>
<keyword evidence="4 5" id="KW-0269">Exonuclease</keyword>
<comment type="subunit">
    <text evidence="5">Heterooligomer composed of large and small subunits.</text>
</comment>
<dbReference type="EC" id="3.1.11.6" evidence="5"/>
<evidence type="ECO:0000259" key="8">
    <source>
        <dbReference type="Pfam" id="PF02601"/>
    </source>
</evidence>
<organism evidence="10 11">
    <name type="scientific">Thioalkalivibrio halophilus</name>
    <dbReference type="NCBI Taxonomy" id="252474"/>
    <lineage>
        <taxon>Bacteria</taxon>
        <taxon>Pseudomonadati</taxon>
        <taxon>Pseudomonadota</taxon>
        <taxon>Gammaproteobacteria</taxon>
        <taxon>Chromatiales</taxon>
        <taxon>Ectothiorhodospiraceae</taxon>
        <taxon>Thioalkalivibrio</taxon>
    </lineage>
</organism>
<protein>
    <recommendedName>
        <fullName evidence="5">Exodeoxyribonuclease 7 large subunit</fullName>
        <ecNumber evidence="5">3.1.11.6</ecNumber>
    </recommendedName>
    <alternativeName>
        <fullName evidence="5">Exodeoxyribonuclease VII large subunit</fullName>
        <shortName evidence="5">Exonuclease VII large subunit</shortName>
    </alternativeName>
</protein>
<evidence type="ECO:0000256" key="2">
    <source>
        <dbReference type="ARBA" id="ARBA00022722"/>
    </source>
</evidence>
<dbReference type="Pfam" id="PF13742">
    <property type="entry name" value="tRNA_anti_2"/>
    <property type="match status" value="1"/>
</dbReference>
<dbReference type="HAMAP" id="MF_00378">
    <property type="entry name" value="Exonuc_7_L"/>
    <property type="match status" value="1"/>
</dbReference>
<evidence type="ECO:0000256" key="4">
    <source>
        <dbReference type="ARBA" id="ARBA00022839"/>
    </source>
</evidence>
<dbReference type="GO" id="GO:0006308">
    <property type="term" value="P:DNA catabolic process"/>
    <property type="evidence" value="ECO:0007669"/>
    <property type="project" value="UniProtKB-UniRule"/>
</dbReference>
<accession>A0A1V3A093</accession>
<evidence type="ECO:0000256" key="7">
    <source>
        <dbReference type="SAM" id="MobiDB-lite"/>
    </source>
</evidence>
<feature type="domain" description="OB-fold nucleic acid binding" evidence="9">
    <location>
        <begin position="8"/>
        <end position="99"/>
    </location>
</feature>
<feature type="region of interest" description="Disordered" evidence="7">
    <location>
        <begin position="462"/>
        <end position="499"/>
    </location>
</feature>
<evidence type="ECO:0000256" key="5">
    <source>
        <dbReference type="HAMAP-Rule" id="MF_00378"/>
    </source>
</evidence>
<dbReference type="Pfam" id="PF02601">
    <property type="entry name" value="Exonuc_VII_L"/>
    <property type="match status" value="1"/>
</dbReference>
<keyword evidence="2 5" id="KW-0540">Nuclease</keyword>
<evidence type="ECO:0000256" key="1">
    <source>
        <dbReference type="ARBA" id="ARBA00022490"/>
    </source>
</evidence>
<keyword evidence="11" id="KW-1185">Reference proteome</keyword>
<dbReference type="AlphaFoldDB" id="A0A1V3A093"/>
<evidence type="ECO:0000313" key="11">
    <source>
        <dbReference type="Proteomes" id="UP000189177"/>
    </source>
</evidence>
<gene>
    <name evidence="5" type="primary">xseA</name>
    <name evidence="10" type="ORF">B1A74_04120</name>
</gene>
<dbReference type="GO" id="GO:0009318">
    <property type="term" value="C:exodeoxyribonuclease VII complex"/>
    <property type="evidence" value="ECO:0007669"/>
    <property type="project" value="UniProtKB-UniRule"/>
</dbReference>
<dbReference type="RefSeq" id="WP_018947006.1">
    <property type="nucleotide sequence ID" value="NZ_MUZR01000010.1"/>
</dbReference>
<dbReference type="NCBIfam" id="TIGR00237">
    <property type="entry name" value="xseA"/>
    <property type="match status" value="1"/>
</dbReference>
<dbReference type="Proteomes" id="UP000189177">
    <property type="component" value="Unassembled WGS sequence"/>
</dbReference>
<dbReference type="InterPro" id="IPR003753">
    <property type="entry name" value="Exonuc_VII_L"/>
</dbReference>
<name>A0A1V3A093_9GAMM</name>